<comment type="caution">
    <text evidence="2">The sequence shown here is derived from an EMBL/GenBank/DDBJ whole genome shotgun (WGS) entry which is preliminary data.</text>
</comment>
<dbReference type="Proteomes" id="UP001620461">
    <property type="component" value="Unassembled WGS sequence"/>
</dbReference>
<dbReference type="EMBL" id="JADIKJ010000001">
    <property type="protein sequence ID" value="MFK2898909.1"/>
    <property type="molecule type" value="Genomic_DNA"/>
</dbReference>
<proteinExistence type="predicted"/>
<keyword evidence="3" id="KW-1185">Reference proteome</keyword>
<sequence length="551" mass="60292">MGLLDDILAWSGNLPTWQSDALRRLFHSGALNAQDLTELLAMVKQQHGDGAQAEVQPIPLQRADIPHAGGSETVRLLGLNNLQHVNRFPSGRAVSFKPDRLNVLFGENGAGKSGYARVLKNACRARVRLPVLPDAFDATRPRPVPTADISFDVDGQPAPQTKWAQGTPADLLLGNITVYDSACGNDYVANAGASDYQPYGLPHLNRLAAAQRQLMDLIVLETQQISLNASAFDALKGPHEIGTMLANIGKDTDVARLQTLATLAPEEVQRVAELKSVLESMNPEPEARRAELLAQRLDTAATAAQGAQRYITDRSLDEVHQRLQNQITAQATWSLAQSRLHQQDGISITPTRADLLPGTGNDVWKALFEAAEKFSTECAYPSHAHMNTDVGAKCVLCQTPLDESASDRMRRFAEYVVSDASKNAEDATQRMKDTMVAVGSADLDPIDAATLEELATSDPALHTIIKDFTANWKERRDWVQQCVETNNWDTPRPALLEGDALDVRLRTKATALRTQAQDLRKIVGSRRQSHVGKRARRVTAPPGAAFQDHRN</sequence>
<feature type="region of interest" description="Disordered" evidence="1">
    <location>
        <begin position="526"/>
        <end position="551"/>
    </location>
</feature>
<evidence type="ECO:0000313" key="2">
    <source>
        <dbReference type="EMBL" id="MFK2898909.1"/>
    </source>
</evidence>
<reference evidence="2 3" key="1">
    <citation type="submission" date="2020-10" db="EMBL/GenBank/DDBJ databases">
        <title>Phylogeny of dyella-like bacteria.</title>
        <authorList>
            <person name="Fu J."/>
        </authorList>
    </citation>
    <scope>NUCLEOTIDE SEQUENCE [LARGE SCALE GENOMIC DNA]</scope>
    <source>
        <strain evidence="2 3">JP1</strain>
    </source>
</reference>
<evidence type="ECO:0000256" key="1">
    <source>
        <dbReference type="SAM" id="MobiDB-lite"/>
    </source>
</evidence>
<evidence type="ECO:0008006" key="4">
    <source>
        <dbReference type="Google" id="ProtNLM"/>
    </source>
</evidence>
<name>A0ABW8JCV2_9GAMM</name>
<feature type="compositionally biased region" description="Basic residues" evidence="1">
    <location>
        <begin position="526"/>
        <end position="537"/>
    </location>
</feature>
<evidence type="ECO:0000313" key="3">
    <source>
        <dbReference type="Proteomes" id="UP001620461"/>
    </source>
</evidence>
<protein>
    <recommendedName>
        <fullName evidence="4">AAA domain-containing protein</fullName>
    </recommendedName>
</protein>
<accession>A0ABW8JCV2</accession>
<organism evidence="2 3">
    <name type="scientific">Dyella jejuensis</name>
    <dbReference type="NCBI Taxonomy" id="1432009"/>
    <lineage>
        <taxon>Bacteria</taxon>
        <taxon>Pseudomonadati</taxon>
        <taxon>Pseudomonadota</taxon>
        <taxon>Gammaproteobacteria</taxon>
        <taxon>Lysobacterales</taxon>
        <taxon>Rhodanobacteraceae</taxon>
        <taxon>Dyella</taxon>
    </lineage>
</organism>
<dbReference type="RefSeq" id="WP_404544069.1">
    <property type="nucleotide sequence ID" value="NZ_JADIKJ010000001.1"/>
</dbReference>
<gene>
    <name evidence="2" type="ORF">ISP15_00985</name>
</gene>